<dbReference type="PROSITE" id="PS51194">
    <property type="entry name" value="HELICASE_CTER"/>
    <property type="match status" value="1"/>
</dbReference>
<evidence type="ECO:0000256" key="14">
    <source>
        <dbReference type="ARBA" id="ARBA00048988"/>
    </source>
</evidence>
<dbReference type="Gene3D" id="3.40.50.300">
    <property type="entry name" value="P-loop containing nucleotide triphosphate hydrolases"/>
    <property type="match status" value="2"/>
</dbReference>
<evidence type="ECO:0000259" key="16">
    <source>
        <dbReference type="PROSITE" id="PS51192"/>
    </source>
</evidence>
<keyword evidence="7 15" id="KW-0067">ATP-binding</keyword>
<evidence type="ECO:0000256" key="12">
    <source>
        <dbReference type="ARBA" id="ARBA00034617"/>
    </source>
</evidence>
<sequence length="654" mass="71984">MRPEDLLFLLPLRYEDETRVTPVAQAQAGSSVLVEGRIVRVERKEGPRPQLVAHLDDGTGLLTGRWLHVYAGTAKRLEPGKHMRWFGEIRVGFFGEREMFHPRLVPIESPLPDRLTPVYPSVEGLSQGLLRRLVRRALEVVAPAEWLDETLRAREHLPPLREALEFLHTPPAGADERRLEYARRRLKLEELVAQQASMRRARAVRLAATAPALPEEEGPVRRALREALPFTLTAAQRRVLAEIDADLEKPHPMHRLLLGDVGSGKTVVAALALARALDGGHQGALMVPTEILAVQHARKLGEWLAPAGIEVALLTAATPAKAAQALRARLAEGEPLLVVGTHALIEEAVALPRLALAVVDEQHRFGVRQRFALRAKAGEGLSPHLLMMSATPIPRTLALAIYADLEVSLLDERPPGRQPVQTVLLSQRRRGELIERVRRWCAQGRQAYWVCPLIEESEVLDLQAATATWQELAATMPELRVGLLHGRLKNEEKQEVMARFVAGALDVLVATTVIEVGVDVANASLMVIDHAERFGLAQLHQLRGRVGRGSEASFCVLCYGEPLSATARERLAAIRANDDGFALAREDLRLRGPGEFVGLRQSGVPSLRVADLVADEDLVPLAQQLADEVLARDPALAETLIRRWVPGGGAWLHA</sequence>
<dbReference type="InterPro" id="IPR047112">
    <property type="entry name" value="RecG/Mfd"/>
</dbReference>
<dbReference type="InterPro" id="IPR027417">
    <property type="entry name" value="P-loop_NTPase"/>
</dbReference>
<dbReference type="InterPro" id="IPR001650">
    <property type="entry name" value="Helicase_C-like"/>
</dbReference>
<evidence type="ECO:0000256" key="8">
    <source>
        <dbReference type="ARBA" id="ARBA00023125"/>
    </source>
</evidence>
<dbReference type="PANTHER" id="PTHR47964">
    <property type="entry name" value="ATP-DEPENDENT DNA HELICASE HOMOLOG RECG, CHLOROPLASTIC"/>
    <property type="match status" value="1"/>
</dbReference>
<keyword evidence="10 15" id="KW-0234">DNA repair</keyword>
<feature type="domain" description="Helicase ATP-binding" evidence="16">
    <location>
        <begin position="246"/>
        <end position="410"/>
    </location>
</feature>
<comment type="catalytic activity">
    <reaction evidence="12 15">
        <text>Couples ATP hydrolysis with the unwinding of duplex DNA by translocating in the 3'-5' direction.</text>
        <dbReference type="EC" id="5.6.2.4"/>
    </reaction>
</comment>
<keyword evidence="6 15" id="KW-0347">Helicase</keyword>
<evidence type="ECO:0000256" key="9">
    <source>
        <dbReference type="ARBA" id="ARBA00023172"/>
    </source>
</evidence>
<dbReference type="GO" id="GO:0005524">
    <property type="term" value="F:ATP binding"/>
    <property type="evidence" value="ECO:0007669"/>
    <property type="project" value="UniProtKB-KW"/>
</dbReference>
<dbReference type="PROSITE" id="PS51192">
    <property type="entry name" value="HELICASE_ATP_BIND_1"/>
    <property type="match status" value="1"/>
</dbReference>
<comment type="function">
    <text evidence="15">Plays a critical role in recombination and DNA repair. Helps process Holliday junction intermediates to mature products by catalyzing branch migration. Has replication fork regression activity, unwinds stalled or blocked replication forks to make a HJ that can be resolved. Has a DNA unwinding activity characteristic of a DNA helicase with 3'-5' polarity.</text>
</comment>
<dbReference type="InterPro" id="IPR011545">
    <property type="entry name" value="DEAD/DEAH_box_helicase_dom"/>
</dbReference>
<organism evidence="18 19">
    <name type="scientific">Tepidiphilus thermophilus</name>
    <dbReference type="NCBI Taxonomy" id="876478"/>
    <lineage>
        <taxon>Bacteria</taxon>
        <taxon>Pseudomonadati</taxon>
        <taxon>Pseudomonadota</taxon>
        <taxon>Hydrogenophilia</taxon>
        <taxon>Hydrogenophilales</taxon>
        <taxon>Hydrogenophilaceae</taxon>
        <taxon>Tepidiphilus</taxon>
    </lineage>
</organism>
<dbReference type="Pfam" id="PF00270">
    <property type="entry name" value="DEAD"/>
    <property type="match status" value="1"/>
</dbReference>
<dbReference type="SUPFAM" id="SSF50249">
    <property type="entry name" value="Nucleic acid-binding proteins"/>
    <property type="match status" value="1"/>
</dbReference>
<evidence type="ECO:0000313" key="18">
    <source>
        <dbReference type="EMBL" id="CUB07329.1"/>
    </source>
</evidence>
<dbReference type="CDD" id="cd04488">
    <property type="entry name" value="RecG_wedge_OBF"/>
    <property type="match status" value="1"/>
</dbReference>
<name>A0A0K6IW99_9PROT</name>
<evidence type="ECO:0000256" key="11">
    <source>
        <dbReference type="ARBA" id="ARBA00023235"/>
    </source>
</evidence>
<dbReference type="InterPro" id="IPR033454">
    <property type="entry name" value="RecG_wedge"/>
</dbReference>
<feature type="domain" description="Helicase C-terminal" evidence="17">
    <location>
        <begin position="433"/>
        <end position="589"/>
    </location>
</feature>
<dbReference type="Pfam" id="PF00271">
    <property type="entry name" value="Helicase_C"/>
    <property type="match status" value="1"/>
</dbReference>
<keyword evidence="3 15" id="KW-0547">Nucleotide-binding</keyword>
<evidence type="ECO:0000259" key="17">
    <source>
        <dbReference type="PROSITE" id="PS51194"/>
    </source>
</evidence>
<keyword evidence="11" id="KW-0413">Isomerase</keyword>
<dbReference type="InterPro" id="IPR045562">
    <property type="entry name" value="RecG_dom3_C"/>
</dbReference>
<keyword evidence="4 15" id="KW-0227">DNA damage</keyword>
<dbReference type="InterPro" id="IPR012340">
    <property type="entry name" value="NA-bd_OB-fold"/>
</dbReference>
<evidence type="ECO:0000256" key="1">
    <source>
        <dbReference type="ARBA" id="ARBA00007504"/>
    </source>
</evidence>
<dbReference type="SUPFAM" id="SSF52540">
    <property type="entry name" value="P-loop containing nucleoside triphosphate hydrolases"/>
    <property type="match status" value="2"/>
</dbReference>
<evidence type="ECO:0000313" key="19">
    <source>
        <dbReference type="Proteomes" id="UP000182108"/>
    </source>
</evidence>
<evidence type="ECO:0000256" key="6">
    <source>
        <dbReference type="ARBA" id="ARBA00022806"/>
    </source>
</evidence>
<evidence type="ECO:0000256" key="10">
    <source>
        <dbReference type="ARBA" id="ARBA00023204"/>
    </source>
</evidence>
<dbReference type="GO" id="GO:0003677">
    <property type="term" value="F:DNA binding"/>
    <property type="evidence" value="ECO:0007669"/>
    <property type="project" value="UniProtKB-KW"/>
</dbReference>
<dbReference type="InterPro" id="IPR014001">
    <property type="entry name" value="Helicase_ATP-bd"/>
</dbReference>
<evidence type="ECO:0000256" key="15">
    <source>
        <dbReference type="RuleBase" id="RU363016"/>
    </source>
</evidence>
<dbReference type="Pfam" id="PF17191">
    <property type="entry name" value="RecG_wedge"/>
    <property type="match status" value="1"/>
</dbReference>
<dbReference type="GO" id="GO:0043138">
    <property type="term" value="F:3'-5' DNA helicase activity"/>
    <property type="evidence" value="ECO:0007669"/>
    <property type="project" value="UniProtKB-EC"/>
</dbReference>
<dbReference type="GO" id="GO:0006310">
    <property type="term" value="P:DNA recombination"/>
    <property type="evidence" value="ECO:0007669"/>
    <property type="project" value="UniProtKB-UniRule"/>
</dbReference>
<dbReference type="Gene3D" id="2.40.50.140">
    <property type="entry name" value="Nucleic acid-binding proteins"/>
    <property type="match status" value="1"/>
</dbReference>
<dbReference type="SMART" id="SM00490">
    <property type="entry name" value="HELICc"/>
    <property type="match status" value="1"/>
</dbReference>
<dbReference type="Proteomes" id="UP000182108">
    <property type="component" value="Unassembled WGS sequence"/>
</dbReference>
<dbReference type="PANTHER" id="PTHR47964:SF1">
    <property type="entry name" value="ATP-DEPENDENT DNA HELICASE HOMOLOG RECG, CHLOROPLASTIC"/>
    <property type="match status" value="1"/>
</dbReference>
<dbReference type="NCBIfam" id="NF008163">
    <property type="entry name" value="PRK10917.1-1"/>
    <property type="match status" value="1"/>
</dbReference>
<dbReference type="AlphaFoldDB" id="A0A0K6IW99"/>
<reference evidence="19" key="1">
    <citation type="submission" date="2015-08" db="EMBL/GenBank/DDBJ databases">
        <authorList>
            <person name="Babu N.S."/>
            <person name="Beckwith C.J."/>
            <person name="Beseler K.G."/>
            <person name="Brison A."/>
            <person name="Carone J.V."/>
            <person name="Caskin T.P."/>
            <person name="Diamond M."/>
            <person name="Durham M.E."/>
            <person name="Foxe J.M."/>
            <person name="Go M."/>
            <person name="Henderson B.A."/>
            <person name="Jones I.B."/>
            <person name="McGettigan J.A."/>
            <person name="Micheletti S.J."/>
            <person name="Nasrallah M.E."/>
            <person name="Ortiz D."/>
            <person name="Piller C.R."/>
            <person name="Privatt S.R."/>
            <person name="Schneider S.L."/>
            <person name="Sharp S."/>
            <person name="Smith T.C."/>
            <person name="Stanton J.D."/>
            <person name="Ullery H.E."/>
            <person name="Wilson R.J."/>
            <person name="Serrano M.G."/>
            <person name="Buck G."/>
            <person name="Lee V."/>
            <person name="Wang Y."/>
            <person name="Carvalho R."/>
            <person name="Voegtly L."/>
            <person name="Shi R."/>
            <person name="Duckworth R."/>
            <person name="Johnson A."/>
            <person name="Loviza R."/>
            <person name="Walstead R."/>
            <person name="Shah Z."/>
            <person name="Kiflezghi M."/>
            <person name="Wade K."/>
            <person name="Ball S.L."/>
            <person name="Bradley K.W."/>
            <person name="Asai D.J."/>
            <person name="Bowman C.A."/>
            <person name="Russell D.A."/>
            <person name="Pope W.H."/>
            <person name="Jacobs-Sera D."/>
            <person name="Hendrix R.W."/>
            <person name="Hatfull G.F."/>
        </authorList>
    </citation>
    <scope>NUCLEOTIDE SEQUENCE [LARGE SCALE GENOMIC DNA]</scope>
    <source>
        <strain evidence="19">JCM 19170</strain>
    </source>
</reference>
<evidence type="ECO:0000256" key="7">
    <source>
        <dbReference type="ARBA" id="ARBA00022840"/>
    </source>
</evidence>
<keyword evidence="19" id="KW-1185">Reference proteome</keyword>
<dbReference type="NCBIfam" id="TIGR00643">
    <property type="entry name" value="recG"/>
    <property type="match status" value="1"/>
</dbReference>
<comment type="catalytic activity">
    <reaction evidence="14 15">
        <text>ATP + H2O = ADP + phosphate + H(+)</text>
        <dbReference type="Rhea" id="RHEA:13065"/>
        <dbReference type="ChEBI" id="CHEBI:15377"/>
        <dbReference type="ChEBI" id="CHEBI:15378"/>
        <dbReference type="ChEBI" id="CHEBI:30616"/>
        <dbReference type="ChEBI" id="CHEBI:43474"/>
        <dbReference type="ChEBI" id="CHEBI:456216"/>
        <dbReference type="EC" id="5.6.2.4"/>
    </reaction>
</comment>
<dbReference type="InterPro" id="IPR004609">
    <property type="entry name" value="ATP-dep_DNA_helicase_RecG"/>
</dbReference>
<evidence type="ECO:0000256" key="13">
    <source>
        <dbReference type="ARBA" id="ARBA00034808"/>
    </source>
</evidence>
<protein>
    <recommendedName>
        <fullName evidence="2 15">ATP-dependent DNA helicase RecG</fullName>
        <ecNumber evidence="13 15">5.6.2.4</ecNumber>
    </recommendedName>
</protein>
<evidence type="ECO:0000256" key="4">
    <source>
        <dbReference type="ARBA" id="ARBA00022763"/>
    </source>
</evidence>
<keyword evidence="9 15" id="KW-0233">DNA recombination</keyword>
<evidence type="ECO:0000256" key="5">
    <source>
        <dbReference type="ARBA" id="ARBA00022801"/>
    </source>
</evidence>
<comment type="similarity">
    <text evidence="1 15">Belongs to the helicase family. RecG subfamily.</text>
</comment>
<evidence type="ECO:0000256" key="2">
    <source>
        <dbReference type="ARBA" id="ARBA00017846"/>
    </source>
</evidence>
<dbReference type="Pfam" id="PF19833">
    <property type="entry name" value="RecG_dom3_C"/>
    <property type="match status" value="1"/>
</dbReference>
<evidence type="ECO:0000256" key="3">
    <source>
        <dbReference type="ARBA" id="ARBA00022741"/>
    </source>
</evidence>
<dbReference type="GO" id="GO:0016887">
    <property type="term" value="F:ATP hydrolysis activity"/>
    <property type="evidence" value="ECO:0007669"/>
    <property type="project" value="RHEA"/>
</dbReference>
<dbReference type="GO" id="GO:0006281">
    <property type="term" value="P:DNA repair"/>
    <property type="evidence" value="ECO:0007669"/>
    <property type="project" value="UniProtKB-UniRule"/>
</dbReference>
<dbReference type="EMBL" id="CYHH01000006">
    <property type="protein sequence ID" value="CUB07329.1"/>
    <property type="molecule type" value="Genomic_DNA"/>
</dbReference>
<gene>
    <name evidence="18" type="ORF">Ga0061068_10679</name>
</gene>
<dbReference type="NCBIfam" id="NF008168">
    <property type="entry name" value="PRK10917.2-2"/>
    <property type="match status" value="1"/>
</dbReference>
<proteinExistence type="inferred from homology"/>
<keyword evidence="8" id="KW-0238">DNA-binding</keyword>
<dbReference type="FunFam" id="3.40.50.300:FF:000391">
    <property type="entry name" value="ATP-dependent DNA helicase RecG"/>
    <property type="match status" value="1"/>
</dbReference>
<keyword evidence="5 15" id="KW-0378">Hydrolase</keyword>
<dbReference type="EC" id="5.6.2.4" evidence="13 15"/>
<accession>A0A0K6IW99</accession>
<dbReference type="NCBIfam" id="NF008166">
    <property type="entry name" value="PRK10917.1-4"/>
    <property type="match status" value="1"/>
</dbReference>
<dbReference type="SMART" id="SM00487">
    <property type="entry name" value="DEXDc"/>
    <property type="match status" value="1"/>
</dbReference>